<geneLocation type="plasmid" evidence="1">
    <name>unnamed1</name>
</geneLocation>
<dbReference type="OrthoDB" id="7273732at2"/>
<sequence length="166" mass="18292">MATAENGLTEWFRDAEAMEKQATTMLDALAKRIEIYPDVKAQIERHLQEMREQATALQGYLERPREGAPTLKELVGQSIATQPDLSGAFVGDKLVKRAITEISCYNILIAAAAAVGDSETRATCQDILCQEEAMLNWLKNYLASSTVEYLSPEETPDGEASTHSKP</sequence>
<dbReference type="KEGG" id="mhey:H2LOC_020730"/>
<dbReference type="CDD" id="cd00657">
    <property type="entry name" value="Ferritin_like"/>
    <property type="match status" value="1"/>
</dbReference>
<protein>
    <submittedName>
        <fullName evidence="1">DUF892 family protein</fullName>
    </submittedName>
</protein>
<dbReference type="Proteomes" id="UP000309061">
    <property type="component" value="Plasmid unnamed1"/>
</dbReference>
<proteinExistence type="predicted"/>
<dbReference type="InterPro" id="IPR009078">
    <property type="entry name" value="Ferritin-like_SF"/>
</dbReference>
<dbReference type="RefSeq" id="WP_136498107.1">
    <property type="nucleotide sequence ID" value="NZ_CP046053.1"/>
</dbReference>
<dbReference type="EMBL" id="CP046053">
    <property type="protein sequence ID" value="QGM48220.1"/>
    <property type="molecule type" value="Genomic_DNA"/>
</dbReference>
<dbReference type="AlphaFoldDB" id="A0A6B8KMF4"/>
<evidence type="ECO:0000313" key="1">
    <source>
        <dbReference type="EMBL" id="QGM48220.1"/>
    </source>
</evidence>
<dbReference type="Pfam" id="PF05974">
    <property type="entry name" value="DUF892"/>
    <property type="match status" value="1"/>
</dbReference>
<dbReference type="SUPFAM" id="SSF47240">
    <property type="entry name" value="Ferritin-like"/>
    <property type="match status" value="1"/>
</dbReference>
<reference evidence="1 2" key="1">
    <citation type="submission" date="2019-11" db="EMBL/GenBank/DDBJ databases">
        <title>The genome sequence of Methylocystis heyeri.</title>
        <authorList>
            <person name="Oshkin I.Y."/>
            <person name="Miroshnikov K."/>
            <person name="Dedysh S.N."/>
        </authorList>
    </citation>
    <scope>NUCLEOTIDE SEQUENCE [LARGE SCALE GENOMIC DNA]</scope>
    <source>
        <strain evidence="1 2">H2</strain>
        <plasmid evidence="1 2">unnamed1</plasmid>
    </source>
</reference>
<evidence type="ECO:0000313" key="2">
    <source>
        <dbReference type="Proteomes" id="UP000309061"/>
    </source>
</evidence>
<keyword evidence="1" id="KW-0614">Plasmid</keyword>
<name>A0A6B8KMF4_9HYPH</name>
<accession>A0A6B8KMF4</accession>
<dbReference type="InterPro" id="IPR010287">
    <property type="entry name" value="DUF892_YciF-like"/>
</dbReference>
<gene>
    <name evidence="1" type="ORF">H2LOC_020730</name>
</gene>
<keyword evidence="2" id="KW-1185">Reference proteome</keyword>
<organism evidence="1 2">
    <name type="scientific">Methylocystis heyeri</name>
    <dbReference type="NCBI Taxonomy" id="391905"/>
    <lineage>
        <taxon>Bacteria</taxon>
        <taxon>Pseudomonadati</taxon>
        <taxon>Pseudomonadota</taxon>
        <taxon>Alphaproteobacteria</taxon>
        <taxon>Hyphomicrobiales</taxon>
        <taxon>Methylocystaceae</taxon>
        <taxon>Methylocystis</taxon>
    </lineage>
</organism>
<dbReference type="InterPro" id="IPR012347">
    <property type="entry name" value="Ferritin-like"/>
</dbReference>
<dbReference type="Gene3D" id="1.20.1260.10">
    <property type="match status" value="1"/>
</dbReference>